<feature type="compositionally biased region" description="Basic and acidic residues" evidence="1">
    <location>
        <begin position="10"/>
        <end position="19"/>
    </location>
</feature>
<protein>
    <submittedName>
        <fullName evidence="4">DUF6460 domain-containing protein</fullName>
    </submittedName>
</protein>
<evidence type="ECO:0000313" key="5">
    <source>
        <dbReference type="Proteomes" id="UP001354971"/>
    </source>
</evidence>
<accession>A0ABU7LNF0</accession>
<evidence type="ECO:0000256" key="1">
    <source>
        <dbReference type="SAM" id="MobiDB-lite"/>
    </source>
</evidence>
<dbReference type="Proteomes" id="UP001354971">
    <property type="component" value="Unassembled WGS sequence"/>
</dbReference>
<gene>
    <name evidence="4" type="ORF">V0U79_03495</name>
</gene>
<dbReference type="Pfam" id="PF20061">
    <property type="entry name" value="DUF6460"/>
    <property type="match status" value="1"/>
</dbReference>
<name>A0ABU7LNF0_9PROT</name>
<comment type="caution">
    <text evidence="4">The sequence shown here is derived from an EMBL/GenBank/DDBJ whole genome shotgun (WGS) entry which is preliminary data.</text>
</comment>
<dbReference type="RefSeq" id="WP_330198081.1">
    <property type="nucleotide sequence ID" value="NZ_JAZDRP010000002.1"/>
</dbReference>
<organism evidence="4 5">
    <name type="scientific">Hyphobacterium lacteum</name>
    <dbReference type="NCBI Taxonomy" id="3116575"/>
    <lineage>
        <taxon>Bacteria</taxon>
        <taxon>Pseudomonadati</taxon>
        <taxon>Pseudomonadota</taxon>
        <taxon>Alphaproteobacteria</taxon>
        <taxon>Maricaulales</taxon>
        <taxon>Maricaulaceae</taxon>
        <taxon>Hyphobacterium</taxon>
    </lineage>
</organism>
<dbReference type="EMBL" id="JAZDRP010000002">
    <property type="protein sequence ID" value="MEE2525418.1"/>
    <property type="molecule type" value="Genomic_DNA"/>
</dbReference>
<feature type="transmembrane region" description="Helical" evidence="2">
    <location>
        <begin position="32"/>
        <end position="51"/>
    </location>
</feature>
<evidence type="ECO:0000256" key="2">
    <source>
        <dbReference type="SAM" id="Phobius"/>
    </source>
</evidence>
<reference evidence="4 5" key="1">
    <citation type="submission" date="2024-01" db="EMBL/GenBank/DDBJ databases">
        <title>Hyphobacterium bacterium isolated from marine sediment.</title>
        <authorList>
            <person name="Zhao S."/>
        </authorList>
    </citation>
    <scope>NUCLEOTIDE SEQUENCE [LARGE SCALE GENOMIC DNA]</scope>
    <source>
        <strain evidence="5">HN65</strain>
    </source>
</reference>
<proteinExistence type="predicted"/>
<dbReference type="InterPro" id="IPR045594">
    <property type="entry name" value="DUF6460"/>
</dbReference>
<feature type="region of interest" description="Disordered" evidence="1">
    <location>
        <begin position="1"/>
        <end position="21"/>
    </location>
</feature>
<keyword evidence="2" id="KW-1133">Transmembrane helix</keyword>
<feature type="domain" description="DUF6460" evidence="3">
    <location>
        <begin position="75"/>
        <end position="104"/>
    </location>
</feature>
<evidence type="ECO:0000313" key="4">
    <source>
        <dbReference type="EMBL" id="MEE2525418.1"/>
    </source>
</evidence>
<feature type="transmembrane region" description="Helical" evidence="2">
    <location>
        <begin position="85"/>
        <end position="103"/>
    </location>
</feature>
<sequence length="111" mass="12562">MSETGNTPSDETREREPKSRVQRLLSITPGDLVRVALISVIVGLVLAAFRVDPRRLWVDFFGTIAEAWSEFINISMDLVRWSVDYLFLGAVLVVPIWLVIHIVRSLGKRSP</sequence>
<keyword evidence="2" id="KW-0472">Membrane</keyword>
<keyword evidence="2" id="KW-0812">Transmembrane</keyword>
<evidence type="ECO:0000259" key="3">
    <source>
        <dbReference type="Pfam" id="PF20061"/>
    </source>
</evidence>
<keyword evidence="5" id="KW-1185">Reference proteome</keyword>